<name>A0ABZ2NXP2_9BRAD</name>
<dbReference type="EMBL" id="CP147711">
    <property type="protein sequence ID" value="WXC78889.1"/>
    <property type="molecule type" value="Genomic_DNA"/>
</dbReference>
<organism evidence="1 2">
    <name type="scientific">Bradyrhizobium septentrionale</name>
    <dbReference type="NCBI Taxonomy" id="1404411"/>
    <lineage>
        <taxon>Bacteria</taxon>
        <taxon>Pseudomonadati</taxon>
        <taxon>Pseudomonadota</taxon>
        <taxon>Alphaproteobacteria</taxon>
        <taxon>Hyphomicrobiales</taxon>
        <taxon>Nitrobacteraceae</taxon>
        <taxon>Bradyrhizobium</taxon>
    </lineage>
</organism>
<protein>
    <recommendedName>
        <fullName evidence="3">Helicase C-terminal domain-containing protein</fullName>
    </recommendedName>
</protein>
<keyword evidence="2" id="KW-1185">Reference proteome</keyword>
<accession>A0ABZ2NXP2</accession>
<dbReference type="InterPro" id="IPR027417">
    <property type="entry name" value="P-loop_NTPase"/>
</dbReference>
<reference evidence="1" key="1">
    <citation type="journal article" date="2021" name="Int. J. Syst. Evol. Microbiol.">
        <title>Bradyrhizobium septentrionale sp. nov. (sv. septentrionale) and Bradyrhizobium quebecense sp. nov. (sv. septentrionale) associated with legumes native to Canada possess rearranged symbiosis genes and numerous insertion sequences.</title>
        <authorList>
            <person name="Bromfield E.S.P."/>
            <person name="Cloutier S."/>
        </authorList>
    </citation>
    <scope>NUCLEOTIDE SEQUENCE</scope>
    <source>
        <strain evidence="1">5S5</strain>
    </source>
</reference>
<evidence type="ECO:0008006" key="3">
    <source>
        <dbReference type="Google" id="ProtNLM"/>
    </source>
</evidence>
<dbReference type="Gene3D" id="3.40.50.300">
    <property type="entry name" value="P-loop containing nucleotide triphosphate hydrolases"/>
    <property type="match status" value="1"/>
</dbReference>
<evidence type="ECO:0000313" key="1">
    <source>
        <dbReference type="EMBL" id="WXC78889.1"/>
    </source>
</evidence>
<gene>
    <name evidence="1" type="ORF">WDK88_37040</name>
</gene>
<sequence>MRTSAKLEGLRQLVSMLKQQTPTGWRMVVFTGRRETQTTIQAFLEELGLKVGIINGSSGQRNQETIARFRADPPEIRAIVSTEDAALLAGR</sequence>
<dbReference type="Proteomes" id="UP001432046">
    <property type="component" value="Chromosome"/>
</dbReference>
<dbReference type="RefSeq" id="WP_338696319.1">
    <property type="nucleotide sequence ID" value="NZ_CP147708.1"/>
</dbReference>
<reference evidence="1" key="2">
    <citation type="submission" date="2024-03" db="EMBL/GenBank/DDBJ databases">
        <authorList>
            <person name="Bromfield E.S.P."/>
            <person name="Cloutier S."/>
        </authorList>
    </citation>
    <scope>NUCLEOTIDE SEQUENCE</scope>
    <source>
        <strain evidence="1">5S5</strain>
    </source>
</reference>
<dbReference type="SUPFAM" id="SSF52540">
    <property type="entry name" value="P-loop containing nucleoside triphosphate hydrolases"/>
    <property type="match status" value="1"/>
</dbReference>
<proteinExistence type="predicted"/>
<evidence type="ECO:0000313" key="2">
    <source>
        <dbReference type="Proteomes" id="UP001432046"/>
    </source>
</evidence>